<dbReference type="EMBL" id="CAFBLS010000110">
    <property type="protein sequence ID" value="CAB4876523.1"/>
    <property type="molecule type" value="Genomic_DNA"/>
</dbReference>
<name>A0A6J7E9U2_9ZZZZ</name>
<organism evidence="3">
    <name type="scientific">freshwater metagenome</name>
    <dbReference type="NCBI Taxonomy" id="449393"/>
    <lineage>
        <taxon>unclassified sequences</taxon>
        <taxon>metagenomes</taxon>
        <taxon>ecological metagenomes</taxon>
    </lineage>
</organism>
<dbReference type="Pfam" id="PF13458">
    <property type="entry name" value="Peripla_BP_6"/>
    <property type="match status" value="1"/>
</dbReference>
<reference evidence="3" key="1">
    <citation type="submission" date="2020-05" db="EMBL/GenBank/DDBJ databases">
        <authorList>
            <person name="Chiriac C."/>
            <person name="Salcher M."/>
            <person name="Ghai R."/>
            <person name="Kavagutti S V."/>
        </authorList>
    </citation>
    <scope>NUCLEOTIDE SEQUENCE</scope>
</reference>
<dbReference type="PANTHER" id="PTHR30483:SF6">
    <property type="entry name" value="PERIPLASMIC BINDING PROTEIN OF ABC TRANSPORTER FOR NATURAL AMINO ACIDS"/>
    <property type="match status" value="1"/>
</dbReference>
<dbReference type="PANTHER" id="PTHR30483">
    <property type="entry name" value="LEUCINE-SPECIFIC-BINDING PROTEIN"/>
    <property type="match status" value="1"/>
</dbReference>
<dbReference type="Gene3D" id="3.40.50.2300">
    <property type="match status" value="2"/>
</dbReference>
<evidence type="ECO:0000256" key="1">
    <source>
        <dbReference type="ARBA" id="ARBA00022729"/>
    </source>
</evidence>
<keyword evidence="1" id="KW-0732">Signal</keyword>
<dbReference type="SUPFAM" id="SSF53822">
    <property type="entry name" value="Periplasmic binding protein-like I"/>
    <property type="match status" value="1"/>
</dbReference>
<dbReference type="InterPro" id="IPR028081">
    <property type="entry name" value="Leu-bd"/>
</dbReference>
<feature type="domain" description="Leucine-binding protein" evidence="2">
    <location>
        <begin position="2"/>
        <end position="306"/>
    </location>
</feature>
<dbReference type="InterPro" id="IPR051010">
    <property type="entry name" value="BCAA_transport"/>
</dbReference>
<gene>
    <name evidence="3" type="ORF">UFOPK3402_00987</name>
</gene>
<sequence length="374" mass="38114">MLPQTGNLAFLGPPEFAGVDLAVSQINASGGVMGAPLETLAGDSGDTSTDIASQTADSHIAAGVTAIIGAASSGVSLTVIDKITGAGVIHFSPANTSPTLSDYADNGLYFRTAPSDLFQGAVLGSLMLDAGVEKAGILALDDAYGTGLADALDKNFTAGGGTVTEKIIYNPQAAEFSAEVGKLKASKPQAIAVIGFEESVKIIQELIKQGIGPDSVPLYLVDGNLSQEAFKDLPKGIMVGTKGTLPGAAATEAFQASLLEVNPDLTDFSYAPESYDAVNLIALGMEAAKSCDGVAVAAALMDVSKDGEACSDFASCKALLDAGTNINYEGVSGPIEFAENGDPSIATMGVYEYEANDKYVPKLDEFVTGTVPTS</sequence>
<proteinExistence type="predicted"/>
<dbReference type="CDD" id="cd06346">
    <property type="entry name" value="PBP1_ABC_ligand_binding-like"/>
    <property type="match status" value="1"/>
</dbReference>
<protein>
    <submittedName>
        <fullName evidence="3">Unannotated protein</fullName>
    </submittedName>
</protein>
<evidence type="ECO:0000313" key="3">
    <source>
        <dbReference type="EMBL" id="CAB4876523.1"/>
    </source>
</evidence>
<evidence type="ECO:0000259" key="2">
    <source>
        <dbReference type="Pfam" id="PF13458"/>
    </source>
</evidence>
<dbReference type="InterPro" id="IPR028082">
    <property type="entry name" value="Peripla_BP_I"/>
</dbReference>
<dbReference type="AlphaFoldDB" id="A0A6J7E9U2"/>
<accession>A0A6J7E9U2</accession>